<dbReference type="EMBL" id="BAAASZ010000026">
    <property type="protein sequence ID" value="GAA2450004.1"/>
    <property type="molecule type" value="Genomic_DNA"/>
</dbReference>
<accession>A0ABP5XAM6</accession>
<gene>
    <name evidence="5" type="ORF">GCM10010405_36940</name>
</gene>
<dbReference type="InterPro" id="IPR001845">
    <property type="entry name" value="HTH_ArsR_DNA-bd_dom"/>
</dbReference>
<evidence type="ECO:0000256" key="2">
    <source>
        <dbReference type="ARBA" id="ARBA00023125"/>
    </source>
</evidence>
<dbReference type="InterPro" id="IPR011991">
    <property type="entry name" value="ArsR-like_HTH"/>
</dbReference>
<dbReference type="SMART" id="SM00418">
    <property type="entry name" value="HTH_ARSR"/>
    <property type="match status" value="1"/>
</dbReference>
<dbReference type="Pfam" id="PF12840">
    <property type="entry name" value="HTH_20"/>
    <property type="match status" value="1"/>
</dbReference>
<comment type="caution">
    <text evidence="5">The sequence shown here is derived from an EMBL/GenBank/DDBJ whole genome shotgun (WGS) entry which is preliminary data.</text>
</comment>
<dbReference type="Gene3D" id="1.10.10.10">
    <property type="entry name" value="Winged helix-like DNA-binding domain superfamily/Winged helix DNA-binding domain"/>
    <property type="match status" value="1"/>
</dbReference>
<dbReference type="PANTHER" id="PTHR33154:SF15">
    <property type="entry name" value="REGULATORY PROTEIN ARSR"/>
    <property type="match status" value="1"/>
</dbReference>
<dbReference type="InterPro" id="IPR036388">
    <property type="entry name" value="WH-like_DNA-bd_sf"/>
</dbReference>
<evidence type="ECO:0000256" key="1">
    <source>
        <dbReference type="ARBA" id="ARBA00023015"/>
    </source>
</evidence>
<dbReference type="PANTHER" id="PTHR33154">
    <property type="entry name" value="TRANSCRIPTIONAL REGULATOR, ARSR FAMILY"/>
    <property type="match status" value="1"/>
</dbReference>
<dbReference type="InterPro" id="IPR036390">
    <property type="entry name" value="WH_DNA-bd_sf"/>
</dbReference>
<dbReference type="CDD" id="cd00090">
    <property type="entry name" value="HTH_ARSR"/>
    <property type="match status" value="1"/>
</dbReference>
<name>A0ABP5XAM6_9ACTN</name>
<feature type="domain" description="HTH arsR-type" evidence="4">
    <location>
        <begin position="21"/>
        <end position="104"/>
    </location>
</feature>
<keyword evidence="3" id="KW-0804">Transcription</keyword>
<keyword evidence="6" id="KW-1185">Reference proteome</keyword>
<sequence>MQLYGRGMSDPRHSVRVLDPRSLRALAHPLRIRIFDALREHGPATASRLADRLGESSGATSYHLRRLAAYGFVEEDTERGTARERWWRAAHRGTRLDDVEGLVRHPDPEVRGALTLLMHETAGRHTRELNTWLGTMHEWPEEWRQAADLSSFTLRLTPELAGELNEKLHDLIENYRERAVEDDERSERVRFHLHAFPRAEDAENAKDAENAEN</sequence>
<dbReference type="InterPro" id="IPR051081">
    <property type="entry name" value="HTH_MetalResp_TranReg"/>
</dbReference>
<proteinExistence type="predicted"/>
<dbReference type="SUPFAM" id="SSF46785">
    <property type="entry name" value="Winged helix' DNA-binding domain"/>
    <property type="match status" value="1"/>
</dbReference>
<keyword evidence="1" id="KW-0805">Transcription regulation</keyword>
<evidence type="ECO:0000313" key="6">
    <source>
        <dbReference type="Proteomes" id="UP001501638"/>
    </source>
</evidence>
<evidence type="ECO:0000259" key="4">
    <source>
        <dbReference type="SMART" id="SM00418"/>
    </source>
</evidence>
<reference evidence="6" key="1">
    <citation type="journal article" date="2019" name="Int. J. Syst. Evol. Microbiol.">
        <title>The Global Catalogue of Microorganisms (GCM) 10K type strain sequencing project: providing services to taxonomists for standard genome sequencing and annotation.</title>
        <authorList>
            <consortium name="The Broad Institute Genomics Platform"/>
            <consortium name="The Broad Institute Genome Sequencing Center for Infectious Disease"/>
            <person name="Wu L."/>
            <person name="Ma J."/>
        </authorList>
    </citation>
    <scope>NUCLEOTIDE SEQUENCE [LARGE SCALE GENOMIC DNA]</scope>
    <source>
        <strain evidence="6">JCM 6305</strain>
    </source>
</reference>
<dbReference type="Proteomes" id="UP001501638">
    <property type="component" value="Unassembled WGS sequence"/>
</dbReference>
<evidence type="ECO:0000313" key="5">
    <source>
        <dbReference type="EMBL" id="GAA2450004.1"/>
    </source>
</evidence>
<protein>
    <submittedName>
        <fullName evidence="5">Helix-turn-helix domain-containing protein</fullName>
    </submittedName>
</protein>
<evidence type="ECO:0000256" key="3">
    <source>
        <dbReference type="ARBA" id="ARBA00023163"/>
    </source>
</evidence>
<organism evidence="5 6">
    <name type="scientific">Streptomyces macrosporus</name>
    <dbReference type="NCBI Taxonomy" id="44032"/>
    <lineage>
        <taxon>Bacteria</taxon>
        <taxon>Bacillati</taxon>
        <taxon>Actinomycetota</taxon>
        <taxon>Actinomycetes</taxon>
        <taxon>Kitasatosporales</taxon>
        <taxon>Streptomycetaceae</taxon>
        <taxon>Streptomyces</taxon>
    </lineage>
</organism>
<keyword evidence="2" id="KW-0238">DNA-binding</keyword>